<dbReference type="GO" id="GO:0006207">
    <property type="term" value="P:'de novo' pyrimidine nucleobase biosynthetic process"/>
    <property type="evidence" value="ECO:0007669"/>
    <property type="project" value="InterPro"/>
</dbReference>
<proteinExistence type="predicted"/>
<dbReference type="EMBL" id="QVFU01000152">
    <property type="protein sequence ID" value="RFS37688.1"/>
    <property type="molecule type" value="Genomic_DNA"/>
</dbReference>
<organism evidence="3 4">
    <name type="scientific">Micromonospora craniellae</name>
    <dbReference type="NCBI Taxonomy" id="2294034"/>
    <lineage>
        <taxon>Bacteria</taxon>
        <taxon>Bacillati</taxon>
        <taxon>Actinomycetota</taxon>
        <taxon>Actinomycetes</taxon>
        <taxon>Micromonosporales</taxon>
        <taxon>Micromonosporaceae</taxon>
        <taxon>Micromonospora</taxon>
    </lineage>
</organism>
<keyword evidence="1" id="KW-0456">Lyase</keyword>
<dbReference type="Proteomes" id="UP000262621">
    <property type="component" value="Unassembled WGS sequence"/>
</dbReference>
<comment type="caution">
    <text evidence="3">The sequence shown here is derived from an EMBL/GenBank/DDBJ whole genome shotgun (WGS) entry which is preliminary data.</text>
</comment>
<dbReference type="InterPro" id="IPR001754">
    <property type="entry name" value="OMPdeCOase_dom"/>
</dbReference>
<feature type="domain" description="Orotidine 5'-phosphate decarboxylase" evidence="2">
    <location>
        <begin position="73"/>
        <end position="274"/>
    </location>
</feature>
<dbReference type="SUPFAM" id="SSF51366">
    <property type="entry name" value="Ribulose-phoshate binding barrel"/>
    <property type="match status" value="1"/>
</dbReference>
<dbReference type="Pfam" id="PF00215">
    <property type="entry name" value="OMPdecase"/>
    <property type="match status" value="1"/>
</dbReference>
<gene>
    <name evidence="3" type="ORF">D0Q02_31175</name>
</gene>
<evidence type="ECO:0000313" key="3">
    <source>
        <dbReference type="EMBL" id="RFS37688.1"/>
    </source>
</evidence>
<sequence length="291" mass="31133">MFGLLREIRTGWTTVPEPVARRLASEGRASARWTVRREADAILQAGDRTVGVSPEPAHGMTRGEFRRLRGHQAVQVALDLHDLEHALRVAEALAEADVDLIEVGDPLIKQVGVRAIEQIKQAVGATRVVAEMMSADWGRDQVELAAGAGADVVQLIGPATAASVAAAVEAGRRLGTPILLDVPALHATQHWVQDMEQAGVDGFTVTSNIDVSFGAGHPLTRARAIRSWSRLPVAVSGGFSATDLPVLGSQDWDILIVGRSITEAVRPKPAAAQLVANIRSKRERQNAHNQP</sequence>
<dbReference type="InterPro" id="IPR011060">
    <property type="entry name" value="RibuloseP-bd_barrel"/>
</dbReference>
<name>A0A372FQG6_9ACTN</name>
<protein>
    <recommendedName>
        <fullName evidence="2">Orotidine 5'-phosphate decarboxylase domain-containing protein</fullName>
    </recommendedName>
</protein>
<accession>A0A372FQG6</accession>
<reference evidence="3 4" key="1">
    <citation type="submission" date="2018-08" db="EMBL/GenBank/DDBJ databases">
        <title>Verrucosispora craniellae sp. nov., isolated from a marine sponge in the South China Sea.</title>
        <authorList>
            <person name="Li L."/>
            <person name="Lin H.W."/>
        </authorList>
    </citation>
    <scope>NUCLEOTIDE SEQUENCE [LARGE SCALE GENOMIC DNA]</scope>
    <source>
        <strain evidence="3 4">LHW63014</strain>
    </source>
</reference>
<keyword evidence="4" id="KW-1185">Reference proteome</keyword>
<dbReference type="PANTHER" id="PTHR35039:SF3">
    <property type="entry name" value="3-KETO-L-GULONATE-6-PHOSPHATE DECARBOXYLASE SGBH-RELATED"/>
    <property type="match status" value="1"/>
</dbReference>
<evidence type="ECO:0000313" key="4">
    <source>
        <dbReference type="Proteomes" id="UP000262621"/>
    </source>
</evidence>
<dbReference type="GO" id="GO:0019854">
    <property type="term" value="P:L-ascorbic acid catabolic process"/>
    <property type="evidence" value="ECO:0007669"/>
    <property type="project" value="TreeGrafter"/>
</dbReference>
<dbReference type="PANTHER" id="PTHR35039">
    <property type="entry name" value="3-KETO-L-GULONATE-6-PHOSPHATE DECARBOXYLASE SGBH-RELATED"/>
    <property type="match status" value="1"/>
</dbReference>
<evidence type="ECO:0000256" key="1">
    <source>
        <dbReference type="ARBA" id="ARBA00023239"/>
    </source>
</evidence>
<dbReference type="AlphaFoldDB" id="A0A372FQG6"/>
<dbReference type="InterPro" id="IPR013785">
    <property type="entry name" value="Aldolase_TIM"/>
</dbReference>
<dbReference type="SMART" id="SM00934">
    <property type="entry name" value="OMPdecase"/>
    <property type="match status" value="1"/>
</dbReference>
<dbReference type="GO" id="GO:0004590">
    <property type="term" value="F:orotidine-5'-phosphate decarboxylase activity"/>
    <property type="evidence" value="ECO:0007669"/>
    <property type="project" value="InterPro"/>
</dbReference>
<evidence type="ECO:0000259" key="2">
    <source>
        <dbReference type="SMART" id="SM00934"/>
    </source>
</evidence>
<dbReference type="GO" id="GO:0033982">
    <property type="term" value="F:3-dehydro-L-gulonate-6-phosphate decarboxylase activity"/>
    <property type="evidence" value="ECO:0007669"/>
    <property type="project" value="TreeGrafter"/>
</dbReference>
<dbReference type="Gene3D" id="3.20.20.70">
    <property type="entry name" value="Aldolase class I"/>
    <property type="match status" value="1"/>
</dbReference>